<dbReference type="InterPro" id="IPR027417">
    <property type="entry name" value="P-loop_NTPase"/>
</dbReference>
<sequence length="278" mass="31317">MAVINDINAPQRVIVHIGAQKTGSTSLHHFLSRNQDALAARLDIRVPVKGSITRELGRTCALYSLKPETHEDDLKDLICTVRDDLTSDDRVCIISHENICGAMMGRAGVTDLYPALPKIIALFEQNLAPYSPEYVFYTREMQSWKSSVYNQAVKSDSYAGTREEFLEQTRASKRWTELQHDLEARLGKDRVRFFALEDEQTPDRPGRQLLRFAGLTDADIDTLQPVAGRSNQSLNDGSLEFMRQLNALGLARPARRQVAELVKNNQTLFAAEETARKL</sequence>
<dbReference type="GeneID" id="83881965"/>
<dbReference type="AlphaFoldDB" id="A0A0P1ID63"/>
<dbReference type="EMBL" id="CYTW01000003">
    <property type="protein sequence ID" value="CUK05979.1"/>
    <property type="molecule type" value="Genomic_DNA"/>
</dbReference>
<name>A0A0P1ID63_9RHOB</name>
<proteinExistence type="predicted"/>
<dbReference type="SUPFAM" id="SSF52540">
    <property type="entry name" value="P-loop containing nucleoside triphosphate hydrolases"/>
    <property type="match status" value="1"/>
</dbReference>
<accession>A0A0P1ID63</accession>
<evidence type="ECO:0000313" key="1">
    <source>
        <dbReference type="EMBL" id="CUK05979.1"/>
    </source>
</evidence>
<dbReference type="Gene3D" id="3.40.50.300">
    <property type="entry name" value="P-loop containing nucleotide triphosphate hydrolases"/>
    <property type="match status" value="1"/>
</dbReference>
<gene>
    <name evidence="1" type="ORF">PH7735_02973</name>
</gene>
<reference evidence="2" key="1">
    <citation type="submission" date="2015-09" db="EMBL/GenBank/DDBJ databases">
        <authorList>
            <person name="Rodrigo-Torres Lidia"/>
            <person name="Arahal R.David."/>
        </authorList>
    </citation>
    <scope>NUCLEOTIDE SEQUENCE [LARGE SCALE GENOMIC DNA]</scope>
    <source>
        <strain evidence="2">CECT 7735</strain>
    </source>
</reference>
<dbReference type="STRING" id="1715693.PH7735_02973"/>
<dbReference type="RefSeq" id="WP_058312131.1">
    <property type="nucleotide sequence ID" value="NZ_CYTW01000003.1"/>
</dbReference>
<evidence type="ECO:0000313" key="2">
    <source>
        <dbReference type="Proteomes" id="UP000051870"/>
    </source>
</evidence>
<evidence type="ECO:0008006" key="3">
    <source>
        <dbReference type="Google" id="ProtNLM"/>
    </source>
</evidence>
<dbReference type="Proteomes" id="UP000051870">
    <property type="component" value="Unassembled WGS sequence"/>
</dbReference>
<organism evidence="1 2">
    <name type="scientific">Shimia thalassica</name>
    <dbReference type="NCBI Taxonomy" id="1715693"/>
    <lineage>
        <taxon>Bacteria</taxon>
        <taxon>Pseudomonadati</taxon>
        <taxon>Pseudomonadota</taxon>
        <taxon>Alphaproteobacteria</taxon>
        <taxon>Rhodobacterales</taxon>
        <taxon>Roseobacteraceae</taxon>
    </lineage>
</organism>
<protein>
    <recommendedName>
        <fullName evidence="3">Sulfotransferase domain protein</fullName>
    </recommendedName>
</protein>
<keyword evidence="2" id="KW-1185">Reference proteome</keyword>